<dbReference type="RefSeq" id="WP_004753742.1">
    <property type="nucleotide sequence ID" value="NZ_AKWH02000022.1"/>
</dbReference>
<keyword evidence="2" id="KW-1185">Reference proteome</keyword>
<sequence length="48" mass="5690">MRKNFLKIVPTILELVRKIVVWGSSHRFWRIQSFSKGAINQMEKIVGF</sequence>
<dbReference type="AlphaFoldDB" id="A0A828Y4H6"/>
<proteinExistence type="predicted"/>
<protein>
    <submittedName>
        <fullName evidence="1">Uncharacterized protein</fullName>
    </submittedName>
</protein>
<evidence type="ECO:0000313" key="1">
    <source>
        <dbReference type="EMBL" id="EKO52486.1"/>
    </source>
</evidence>
<organism evidence="1 2">
    <name type="scientific">Leptospira kirschneri str. 200802841</name>
    <dbReference type="NCBI Taxonomy" id="1193047"/>
    <lineage>
        <taxon>Bacteria</taxon>
        <taxon>Pseudomonadati</taxon>
        <taxon>Spirochaetota</taxon>
        <taxon>Spirochaetia</taxon>
        <taxon>Leptospirales</taxon>
        <taxon>Leptospiraceae</taxon>
        <taxon>Leptospira</taxon>
    </lineage>
</organism>
<dbReference type="EMBL" id="AKWH02000022">
    <property type="protein sequence ID" value="EKO52486.1"/>
    <property type="molecule type" value="Genomic_DNA"/>
</dbReference>
<gene>
    <name evidence="1" type="ORF">LEP1GSC131_0241</name>
</gene>
<name>A0A828Y4H6_9LEPT</name>
<comment type="caution">
    <text evidence="1">The sequence shown here is derived from an EMBL/GenBank/DDBJ whole genome shotgun (WGS) entry which is preliminary data.</text>
</comment>
<accession>A0A828Y4H6</accession>
<reference evidence="1" key="1">
    <citation type="submission" date="2012-10" db="EMBL/GenBank/DDBJ databases">
        <authorList>
            <person name="Harkins D.M."/>
            <person name="Durkin A.S."/>
            <person name="Brinkac L.M."/>
            <person name="Selengut J.D."/>
            <person name="Sanka R."/>
            <person name="DePew J."/>
            <person name="Purushe J."/>
            <person name="Picardeau M."/>
            <person name="Werts C."/>
            <person name="Goarant C."/>
            <person name="Vinetz J.M."/>
            <person name="Sutton G.G."/>
            <person name="Nelson W.C."/>
            <person name="Fouts D.E."/>
        </authorList>
    </citation>
    <scope>NUCLEOTIDE SEQUENCE [LARGE SCALE GENOMIC DNA]</scope>
    <source>
        <strain evidence="1">200802841</strain>
    </source>
</reference>
<dbReference type="Proteomes" id="UP000006339">
    <property type="component" value="Unassembled WGS sequence"/>
</dbReference>
<evidence type="ECO:0000313" key="2">
    <source>
        <dbReference type="Proteomes" id="UP000006339"/>
    </source>
</evidence>